<accession>A0ABR3MW50</accession>
<evidence type="ECO:0000313" key="1">
    <source>
        <dbReference type="EMBL" id="KAL1268821.1"/>
    </source>
</evidence>
<comment type="caution">
    <text evidence="1">The sequence shown here is derived from an EMBL/GenBank/DDBJ whole genome shotgun (WGS) entry which is preliminary data.</text>
</comment>
<sequence>MERGCAGGQNQTLNQKDVDWELWYENTSTAKPGGIQVVVQNSQRIELFSELFYAPVIVNKTFRVKGMLDSGSMTCTVNEDTASRMLEENIITKEKELSEQVILIGCGGHQTHPKCAYEMEIEVYGIQCTVPILVIPGQKDDLILGSNVIKYLMHEMKGSNDYWRLTAQNCDMSESPDTSQFLDMMAGVTRWQGAEILSKFGTVKLTQAVTLLARHEHLLWGRLPKNTLMSPGSTVIVEPTSSKSMPRNILVGRLITPMWGDGYIPMKIMNLSDQPVTLKRNCKLADVSPCVAVEDFMVFQNTSQVETMDHLAACLESNSKDFEEKLTNVGLKGIDIDSCQVSHSTKQELVQLLVSYNDIFSKHALDCGEAKGFSHHIRLVDE</sequence>
<dbReference type="CDD" id="cd00303">
    <property type="entry name" value="retropepsin_like"/>
    <property type="match status" value="1"/>
</dbReference>
<protein>
    <recommendedName>
        <fullName evidence="3">Peptidase A2 domain-containing protein</fullName>
    </recommendedName>
</protein>
<keyword evidence="2" id="KW-1185">Reference proteome</keyword>
<reference evidence="1 2" key="1">
    <citation type="submission" date="2023-09" db="EMBL/GenBank/DDBJ databases">
        <authorList>
            <person name="Wang M."/>
        </authorList>
    </citation>
    <scope>NUCLEOTIDE SEQUENCE [LARGE SCALE GENOMIC DNA]</scope>
    <source>
        <strain evidence="1">GT-2023</strain>
        <tissue evidence="1">Liver</tissue>
    </source>
</reference>
<dbReference type="InterPro" id="IPR021109">
    <property type="entry name" value="Peptidase_aspartic_dom_sf"/>
</dbReference>
<evidence type="ECO:0000313" key="2">
    <source>
        <dbReference type="Proteomes" id="UP001558613"/>
    </source>
</evidence>
<dbReference type="Pfam" id="PF13650">
    <property type="entry name" value="Asp_protease_2"/>
    <property type="match status" value="1"/>
</dbReference>
<dbReference type="Gene3D" id="2.40.70.10">
    <property type="entry name" value="Acid Proteases"/>
    <property type="match status" value="1"/>
</dbReference>
<organism evidence="1 2">
    <name type="scientific">Cirrhinus molitorella</name>
    <name type="common">mud carp</name>
    <dbReference type="NCBI Taxonomy" id="172907"/>
    <lineage>
        <taxon>Eukaryota</taxon>
        <taxon>Metazoa</taxon>
        <taxon>Chordata</taxon>
        <taxon>Craniata</taxon>
        <taxon>Vertebrata</taxon>
        <taxon>Euteleostomi</taxon>
        <taxon>Actinopterygii</taxon>
        <taxon>Neopterygii</taxon>
        <taxon>Teleostei</taxon>
        <taxon>Ostariophysi</taxon>
        <taxon>Cypriniformes</taxon>
        <taxon>Cyprinidae</taxon>
        <taxon>Labeoninae</taxon>
        <taxon>Labeonini</taxon>
        <taxon>Cirrhinus</taxon>
    </lineage>
</organism>
<gene>
    <name evidence="1" type="ORF">QQF64_034184</name>
</gene>
<evidence type="ECO:0008006" key="3">
    <source>
        <dbReference type="Google" id="ProtNLM"/>
    </source>
</evidence>
<dbReference type="Proteomes" id="UP001558613">
    <property type="component" value="Unassembled WGS sequence"/>
</dbReference>
<name>A0ABR3MW50_9TELE</name>
<dbReference type="EMBL" id="JAYMGO010000009">
    <property type="protein sequence ID" value="KAL1268821.1"/>
    <property type="molecule type" value="Genomic_DNA"/>
</dbReference>
<proteinExistence type="predicted"/>